<dbReference type="AlphaFoldDB" id="W4FUK0"/>
<protein>
    <recommendedName>
        <fullName evidence="1">SGNH hydrolase-type esterase domain-containing protein</fullName>
    </recommendedName>
</protein>
<reference evidence="2" key="1">
    <citation type="submission" date="2013-12" db="EMBL/GenBank/DDBJ databases">
        <title>The Genome Sequence of Aphanomyces astaci APO3.</title>
        <authorList>
            <consortium name="The Broad Institute Genomics Platform"/>
            <person name="Russ C."/>
            <person name="Tyler B."/>
            <person name="van West P."/>
            <person name="Dieguez-Uribeondo J."/>
            <person name="Young S.K."/>
            <person name="Zeng Q."/>
            <person name="Gargeya S."/>
            <person name="Fitzgerald M."/>
            <person name="Abouelleil A."/>
            <person name="Alvarado L."/>
            <person name="Chapman S.B."/>
            <person name="Gainer-Dewar J."/>
            <person name="Goldberg J."/>
            <person name="Griggs A."/>
            <person name="Gujja S."/>
            <person name="Hansen M."/>
            <person name="Howarth C."/>
            <person name="Imamovic A."/>
            <person name="Ireland A."/>
            <person name="Larimer J."/>
            <person name="McCowan C."/>
            <person name="Murphy C."/>
            <person name="Pearson M."/>
            <person name="Poon T.W."/>
            <person name="Priest M."/>
            <person name="Roberts A."/>
            <person name="Saif S."/>
            <person name="Shea T."/>
            <person name="Sykes S."/>
            <person name="Wortman J."/>
            <person name="Nusbaum C."/>
            <person name="Birren B."/>
        </authorList>
    </citation>
    <scope>NUCLEOTIDE SEQUENCE [LARGE SCALE GENOMIC DNA]</scope>
    <source>
        <strain evidence="2">APO3</strain>
    </source>
</reference>
<dbReference type="InterPro" id="IPR036514">
    <property type="entry name" value="SGNH_hydro_sf"/>
</dbReference>
<dbReference type="OrthoDB" id="57748at2759"/>
<dbReference type="Pfam" id="PF13472">
    <property type="entry name" value="Lipase_GDSL_2"/>
    <property type="match status" value="1"/>
</dbReference>
<name>W4FUK0_APHAT</name>
<accession>W4FUK0</accession>
<dbReference type="VEuPathDB" id="FungiDB:H257_13559"/>
<dbReference type="EMBL" id="KI913162">
    <property type="protein sequence ID" value="ETV71170.1"/>
    <property type="molecule type" value="Genomic_DNA"/>
</dbReference>
<dbReference type="CDD" id="cd00229">
    <property type="entry name" value="SGNH_hydrolase"/>
    <property type="match status" value="1"/>
</dbReference>
<feature type="domain" description="SGNH hydrolase-type esterase" evidence="1">
    <location>
        <begin position="43"/>
        <end position="227"/>
    </location>
</feature>
<evidence type="ECO:0000313" key="2">
    <source>
        <dbReference type="EMBL" id="ETV71170.1"/>
    </source>
</evidence>
<gene>
    <name evidence="2" type="ORF">H257_13559</name>
</gene>
<dbReference type="InterPro" id="IPR013830">
    <property type="entry name" value="SGNH_hydro"/>
</dbReference>
<dbReference type="SUPFAM" id="SSF52266">
    <property type="entry name" value="SGNH hydrolase"/>
    <property type="match status" value="1"/>
</dbReference>
<sequence>MIGLYVAVRTFIAWLWLRFCRWCAQPLRLVLKSNEYYHKIVIIGDGFAAGFGDWITMASSGGLSEYIAHEISKEDKIRHKWQVINRGIVDTDSSQWHPTSSTKYFQSVMSTPQLRDADVVLVVVGSMDARRKTPSISPDQTLRNIQAICDALRKKGKRVCVGSLCHSDVVTECDGHRSINQALVDFCASTATDAFPVKITPDLSTPVVRRSDAKAFDGFHFNAKAYQQIARDSMMVLTPLLTAVEWSTWKKQLDGVKYDAALYD</sequence>
<dbReference type="RefSeq" id="XP_009839417.1">
    <property type="nucleotide sequence ID" value="XM_009841115.1"/>
</dbReference>
<dbReference type="Gene3D" id="3.40.50.1110">
    <property type="entry name" value="SGNH hydrolase"/>
    <property type="match status" value="1"/>
</dbReference>
<organism evidence="2">
    <name type="scientific">Aphanomyces astaci</name>
    <name type="common">Crayfish plague agent</name>
    <dbReference type="NCBI Taxonomy" id="112090"/>
    <lineage>
        <taxon>Eukaryota</taxon>
        <taxon>Sar</taxon>
        <taxon>Stramenopiles</taxon>
        <taxon>Oomycota</taxon>
        <taxon>Saprolegniomycetes</taxon>
        <taxon>Saprolegniales</taxon>
        <taxon>Verrucalvaceae</taxon>
        <taxon>Aphanomyces</taxon>
    </lineage>
</organism>
<evidence type="ECO:0000259" key="1">
    <source>
        <dbReference type="Pfam" id="PF13472"/>
    </source>
</evidence>
<dbReference type="GeneID" id="20815555"/>
<proteinExistence type="predicted"/>